<protein>
    <submittedName>
        <fullName evidence="3">DUF4326 domain-containing protein</fullName>
    </submittedName>
</protein>
<dbReference type="GeneID" id="56083379"/>
<dbReference type="EMBL" id="CP058909">
    <property type="protein sequence ID" value="QLH82344.1"/>
    <property type="molecule type" value="Genomic_DNA"/>
</dbReference>
<evidence type="ECO:0000313" key="3">
    <source>
        <dbReference type="EMBL" id="QLH82344.1"/>
    </source>
</evidence>
<name>A0A7D5P9S0_9EURY</name>
<feature type="compositionally biased region" description="Polar residues" evidence="1">
    <location>
        <begin position="48"/>
        <end position="57"/>
    </location>
</feature>
<reference evidence="3 4" key="1">
    <citation type="submission" date="2020-07" db="EMBL/GenBank/DDBJ databases">
        <title>Halosimplex litoreum sp. nov. and Halosimplex rubrum sp. nov., isolated from different salt environments.</title>
        <authorList>
            <person name="Cui H."/>
        </authorList>
    </citation>
    <scope>NUCLEOTIDE SEQUENCE [LARGE SCALE GENOMIC DNA]</scope>
    <source>
        <strain evidence="3 4">R2</strain>
    </source>
</reference>
<dbReference type="Proteomes" id="UP000509346">
    <property type="component" value="Chromosome"/>
</dbReference>
<dbReference type="KEGG" id="hpel:HZS54_12280"/>
<evidence type="ECO:0000313" key="4">
    <source>
        <dbReference type="Proteomes" id="UP000509346"/>
    </source>
</evidence>
<feature type="domain" description="DUF4326" evidence="2">
    <location>
        <begin position="31"/>
        <end position="122"/>
    </location>
</feature>
<accession>A0A7D5P9S0</accession>
<dbReference type="Pfam" id="PF14216">
    <property type="entry name" value="DUF4326"/>
    <property type="match status" value="1"/>
</dbReference>
<gene>
    <name evidence="3" type="ORF">HZS54_12280</name>
</gene>
<feature type="region of interest" description="Disordered" evidence="1">
    <location>
        <begin position="1"/>
        <end position="68"/>
    </location>
</feature>
<feature type="compositionally biased region" description="Basic and acidic residues" evidence="1">
    <location>
        <begin position="31"/>
        <end position="47"/>
    </location>
</feature>
<evidence type="ECO:0000259" key="2">
    <source>
        <dbReference type="Pfam" id="PF14216"/>
    </source>
</evidence>
<sequence>MPNKNDTTESTETEETTQQTLSGEPTTEVVNQKHTDDFDIDIGRADRGQSNMNNTPIGESGWLGNPYPKSDHGREKCIELFREDFVERLQNDPEFRSAVKDLQGKTLGCYCKPKACHGDVIVRFIEDGEAFIQQYEG</sequence>
<dbReference type="OrthoDB" id="275586at2157"/>
<feature type="compositionally biased region" description="Polar residues" evidence="1">
    <location>
        <begin position="21"/>
        <end position="30"/>
    </location>
</feature>
<proteinExistence type="predicted"/>
<keyword evidence="4" id="KW-1185">Reference proteome</keyword>
<organism evidence="3 4">
    <name type="scientific">Halosimplex pelagicum</name>
    <dbReference type="NCBI Taxonomy" id="869886"/>
    <lineage>
        <taxon>Archaea</taxon>
        <taxon>Methanobacteriati</taxon>
        <taxon>Methanobacteriota</taxon>
        <taxon>Stenosarchaea group</taxon>
        <taxon>Halobacteria</taxon>
        <taxon>Halobacteriales</taxon>
        <taxon>Haloarculaceae</taxon>
        <taxon>Halosimplex</taxon>
    </lineage>
</organism>
<dbReference type="AlphaFoldDB" id="A0A7D5P9S0"/>
<evidence type="ECO:0000256" key="1">
    <source>
        <dbReference type="SAM" id="MobiDB-lite"/>
    </source>
</evidence>
<dbReference type="RefSeq" id="WP_179922812.1">
    <property type="nucleotide sequence ID" value="NZ_CP058909.1"/>
</dbReference>
<dbReference type="InterPro" id="IPR025475">
    <property type="entry name" value="DUF4326"/>
</dbReference>